<dbReference type="AlphaFoldDB" id="A0A1G7ITZ4"/>
<dbReference type="InterPro" id="IPR009057">
    <property type="entry name" value="Homeodomain-like_sf"/>
</dbReference>
<evidence type="ECO:0000313" key="8">
    <source>
        <dbReference type="Proteomes" id="UP000323502"/>
    </source>
</evidence>
<feature type="domain" description="HTH tetR-type" evidence="5">
    <location>
        <begin position="17"/>
        <end position="77"/>
    </location>
</feature>
<dbReference type="Pfam" id="PF00440">
    <property type="entry name" value="TetR_N"/>
    <property type="match status" value="1"/>
</dbReference>
<dbReference type="SUPFAM" id="SSF46689">
    <property type="entry name" value="Homeodomain-like"/>
    <property type="match status" value="1"/>
</dbReference>
<feature type="DNA-binding region" description="H-T-H motif" evidence="4">
    <location>
        <begin position="40"/>
        <end position="59"/>
    </location>
</feature>
<evidence type="ECO:0000256" key="1">
    <source>
        <dbReference type="ARBA" id="ARBA00023015"/>
    </source>
</evidence>
<organism evidence="7 8">
    <name type="scientific">Sphingomonas carotinifaciens</name>
    <dbReference type="NCBI Taxonomy" id="1166323"/>
    <lineage>
        <taxon>Bacteria</taxon>
        <taxon>Pseudomonadati</taxon>
        <taxon>Pseudomonadota</taxon>
        <taxon>Alphaproteobacteria</taxon>
        <taxon>Sphingomonadales</taxon>
        <taxon>Sphingomonadaceae</taxon>
        <taxon>Sphingomonas</taxon>
    </lineage>
</organism>
<gene>
    <name evidence="6" type="ORF">GQR91_10770</name>
    <name evidence="7" type="ORF">SAMN05216557_102380</name>
</gene>
<dbReference type="InterPro" id="IPR001647">
    <property type="entry name" value="HTH_TetR"/>
</dbReference>
<evidence type="ECO:0000256" key="2">
    <source>
        <dbReference type="ARBA" id="ARBA00023125"/>
    </source>
</evidence>
<evidence type="ECO:0000259" key="5">
    <source>
        <dbReference type="PROSITE" id="PS50977"/>
    </source>
</evidence>
<dbReference type="GO" id="GO:0000976">
    <property type="term" value="F:transcription cis-regulatory region binding"/>
    <property type="evidence" value="ECO:0007669"/>
    <property type="project" value="TreeGrafter"/>
</dbReference>
<name>A0A1G7ITZ4_9SPHN</name>
<dbReference type="PANTHER" id="PTHR30055">
    <property type="entry name" value="HTH-TYPE TRANSCRIPTIONAL REGULATOR RUTR"/>
    <property type="match status" value="1"/>
</dbReference>
<keyword evidence="3" id="KW-0804">Transcription</keyword>
<dbReference type="Gene3D" id="1.10.357.10">
    <property type="entry name" value="Tetracycline Repressor, domain 2"/>
    <property type="match status" value="1"/>
</dbReference>
<proteinExistence type="predicted"/>
<dbReference type="PANTHER" id="PTHR30055:SF234">
    <property type="entry name" value="HTH-TYPE TRANSCRIPTIONAL REGULATOR BETI"/>
    <property type="match status" value="1"/>
</dbReference>
<keyword evidence="1" id="KW-0805">Transcription regulation</keyword>
<dbReference type="Proteomes" id="UP000436801">
    <property type="component" value="Unassembled WGS sequence"/>
</dbReference>
<reference evidence="6 9" key="2">
    <citation type="submission" date="2019-12" db="EMBL/GenBank/DDBJ databases">
        <authorList>
            <person name="Zheng J."/>
        </authorList>
    </citation>
    <scope>NUCLEOTIDE SEQUENCE [LARGE SCALE GENOMIC DNA]</scope>
    <source>
        <strain evidence="6 9">DSM 27347</strain>
    </source>
</reference>
<dbReference type="InterPro" id="IPR050109">
    <property type="entry name" value="HTH-type_TetR-like_transc_reg"/>
</dbReference>
<dbReference type="EMBL" id="WSUT01000005">
    <property type="protein sequence ID" value="MWC44128.1"/>
    <property type="molecule type" value="Genomic_DNA"/>
</dbReference>
<sequence length="208" mass="23328">MPTDKRTTGRPTREQAQQINDLVLTGAREAFCCRGIDGTSMEEIAAAVGVSKHTIYRRYPGKMALLDAVVTRDLERLAEAFVEGDGAENPLASLKRASRHFFGFCLSPDNVRFMAFLTSEAAYSEELRTRFAAWNRIMSAPMLDRIRHAQAAGLLRQADPTCLYHLLGDLLDGPTRRLQFGLPDPFCGLSPDAFFEERWRVFLRDAAI</sequence>
<dbReference type="PRINTS" id="PR00455">
    <property type="entry name" value="HTHTETR"/>
</dbReference>
<dbReference type="SUPFAM" id="SSF48498">
    <property type="entry name" value="Tetracyclin repressor-like, C-terminal domain"/>
    <property type="match status" value="1"/>
</dbReference>
<dbReference type="EMBL" id="FNBI01000002">
    <property type="protein sequence ID" value="SDF16078.1"/>
    <property type="molecule type" value="Genomic_DNA"/>
</dbReference>
<dbReference type="OrthoDB" id="7584337at2"/>
<evidence type="ECO:0000313" key="9">
    <source>
        <dbReference type="Proteomes" id="UP000436801"/>
    </source>
</evidence>
<protein>
    <submittedName>
        <fullName evidence="7">DNA-binding transcriptional regulator, AcrR family</fullName>
    </submittedName>
    <submittedName>
        <fullName evidence="6">TetR family transcriptional regulator</fullName>
    </submittedName>
</protein>
<reference evidence="7 8" key="1">
    <citation type="submission" date="2016-10" db="EMBL/GenBank/DDBJ databases">
        <authorList>
            <person name="Varghese N."/>
            <person name="Submissions S."/>
        </authorList>
    </citation>
    <scope>NUCLEOTIDE SEQUENCE [LARGE SCALE GENOMIC DNA]</scope>
    <source>
        <strain evidence="7 8">S7-754</strain>
    </source>
</reference>
<dbReference type="InterPro" id="IPR036271">
    <property type="entry name" value="Tet_transcr_reg_TetR-rel_C_sf"/>
</dbReference>
<evidence type="ECO:0000313" key="6">
    <source>
        <dbReference type="EMBL" id="MWC44128.1"/>
    </source>
</evidence>
<dbReference type="GO" id="GO:0003700">
    <property type="term" value="F:DNA-binding transcription factor activity"/>
    <property type="evidence" value="ECO:0007669"/>
    <property type="project" value="TreeGrafter"/>
</dbReference>
<keyword evidence="8" id="KW-1185">Reference proteome</keyword>
<dbReference type="RefSeq" id="WP_149681764.1">
    <property type="nucleotide sequence ID" value="NZ_FNBI01000002.1"/>
</dbReference>
<evidence type="ECO:0000313" key="7">
    <source>
        <dbReference type="EMBL" id="SDF16078.1"/>
    </source>
</evidence>
<dbReference type="Proteomes" id="UP000323502">
    <property type="component" value="Unassembled WGS sequence"/>
</dbReference>
<accession>A0A1G7ITZ4</accession>
<evidence type="ECO:0000256" key="3">
    <source>
        <dbReference type="ARBA" id="ARBA00023163"/>
    </source>
</evidence>
<keyword evidence="2 4" id="KW-0238">DNA-binding</keyword>
<dbReference type="PROSITE" id="PS50977">
    <property type="entry name" value="HTH_TETR_2"/>
    <property type="match status" value="1"/>
</dbReference>
<evidence type="ECO:0000256" key="4">
    <source>
        <dbReference type="PROSITE-ProRule" id="PRU00335"/>
    </source>
</evidence>